<dbReference type="PATRIC" id="fig|476652.3.peg.1632"/>
<feature type="transmembrane region" description="Helical" evidence="1">
    <location>
        <begin position="70"/>
        <end position="90"/>
    </location>
</feature>
<dbReference type="Gene3D" id="1.20.810.10">
    <property type="entry name" value="Cytochrome Bc1 Complex, Chain C"/>
    <property type="match status" value="1"/>
</dbReference>
<keyword evidence="1" id="KW-1133">Transmembrane helix</keyword>
<keyword evidence="1" id="KW-0812">Transmembrane</keyword>
<dbReference type="SUPFAM" id="SSF81648">
    <property type="entry name" value="a domain/subunit of cytochrome bc1 complex (Ubiquinol-cytochrome c reductase)"/>
    <property type="match status" value="1"/>
</dbReference>
<organism evidence="2 3">
    <name type="scientific">Desulfosporosinus acididurans</name>
    <dbReference type="NCBI Taxonomy" id="476652"/>
    <lineage>
        <taxon>Bacteria</taxon>
        <taxon>Bacillati</taxon>
        <taxon>Bacillota</taxon>
        <taxon>Clostridia</taxon>
        <taxon>Eubacteriales</taxon>
        <taxon>Desulfitobacteriaceae</taxon>
        <taxon>Desulfosporosinus</taxon>
    </lineage>
</organism>
<dbReference type="STRING" id="476652.DEAC_c15780"/>
<dbReference type="EMBL" id="LDZY01000005">
    <property type="protein sequence ID" value="KLU66179.1"/>
    <property type="molecule type" value="Genomic_DNA"/>
</dbReference>
<protein>
    <recommendedName>
        <fullName evidence="4">Cytochrome b/b6 C-terminal region profile domain-containing protein</fullName>
    </recommendedName>
</protein>
<evidence type="ECO:0008006" key="4">
    <source>
        <dbReference type="Google" id="ProtNLM"/>
    </source>
</evidence>
<evidence type="ECO:0000313" key="3">
    <source>
        <dbReference type="Proteomes" id="UP000036356"/>
    </source>
</evidence>
<keyword evidence="1" id="KW-0472">Membrane</keyword>
<accession>A0A0J1FRS4</accession>
<evidence type="ECO:0000256" key="1">
    <source>
        <dbReference type="SAM" id="Phobius"/>
    </source>
</evidence>
<feature type="transmembrane region" description="Helical" evidence="1">
    <location>
        <begin position="12"/>
        <end position="31"/>
    </location>
</feature>
<reference evidence="2 3" key="1">
    <citation type="submission" date="2015-06" db="EMBL/GenBank/DDBJ databases">
        <title>Draft genome of the moderately acidophilic sulfate reducer Candidatus Desulfosporosinus acididurans strain M1.</title>
        <authorList>
            <person name="Poehlein A."/>
            <person name="Petzsch P."/>
            <person name="Johnson B.D."/>
            <person name="Schloemann M."/>
            <person name="Daniel R."/>
            <person name="Muehling M."/>
        </authorList>
    </citation>
    <scope>NUCLEOTIDE SEQUENCE [LARGE SCALE GENOMIC DNA]</scope>
    <source>
        <strain evidence="2 3">M1</strain>
    </source>
</reference>
<dbReference type="Proteomes" id="UP000036356">
    <property type="component" value="Unassembled WGS sequence"/>
</dbReference>
<gene>
    <name evidence="2" type="ORF">DEAC_c15780</name>
</gene>
<name>A0A0J1FRS4_9FIRM</name>
<dbReference type="InterPro" id="IPR036150">
    <property type="entry name" value="Cyt_b/b6_C_sf"/>
</dbReference>
<dbReference type="GO" id="GO:0016491">
    <property type="term" value="F:oxidoreductase activity"/>
    <property type="evidence" value="ECO:0007669"/>
    <property type="project" value="InterPro"/>
</dbReference>
<evidence type="ECO:0000313" key="2">
    <source>
        <dbReference type="EMBL" id="KLU66179.1"/>
    </source>
</evidence>
<dbReference type="RefSeq" id="WP_047809481.1">
    <property type="nucleotide sequence ID" value="NZ_LDZY01000005.1"/>
</dbReference>
<sequence>MARSPINNLKENEGIAALIFLILCTLLAFKISPGVGTSNLAPAVPHATAPWIFGPFQVLLLYLPPWLGALAVPALIIIGLAGVPWAAHYWGDKWGMRIFSALFSLVLILLFWFMVKELWWTRL</sequence>
<keyword evidence="3" id="KW-1185">Reference proteome</keyword>
<dbReference type="AlphaFoldDB" id="A0A0J1FRS4"/>
<feature type="transmembrane region" description="Helical" evidence="1">
    <location>
        <begin position="96"/>
        <end position="115"/>
    </location>
</feature>
<comment type="caution">
    <text evidence="2">The sequence shown here is derived from an EMBL/GenBank/DDBJ whole genome shotgun (WGS) entry which is preliminary data.</text>
</comment>
<dbReference type="GO" id="GO:0016020">
    <property type="term" value="C:membrane"/>
    <property type="evidence" value="ECO:0007669"/>
    <property type="project" value="InterPro"/>
</dbReference>
<dbReference type="InterPro" id="IPR027387">
    <property type="entry name" value="Cytb/b6-like_sf"/>
</dbReference>
<dbReference type="GO" id="GO:0009055">
    <property type="term" value="F:electron transfer activity"/>
    <property type="evidence" value="ECO:0007669"/>
    <property type="project" value="InterPro"/>
</dbReference>
<proteinExistence type="predicted"/>